<dbReference type="AlphaFoldDB" id="A0A5B7YB18"/>
<evidence type="ECO:0000313" key="3">
    <source>
        <dbReference type="Proteomes" id="UP000304912"/>
    </source>
</evidence>
<organism evidence="2 3">
    <name type="scientific">Salinimonas iocasae</name>
    <dbReference type="NCBI Taxonomy" id="2572577"/>
    <lineage>
        <taxon>Bacteria</taxon>
        <taxon>Pseudomonadati</taxon>
        <taxon>Pseudomonadota</taxon>
        <taxon>Gammaproteobacteria</taxon>
        <taxon>Alteromonadales</taxon>
        <taxon>Alteromonadaceae</taxon>
        <taxon>Alteromonas/Salinimonas group</taxon>
        <taxon>Salinimonas</taxon>
    </lineage>
</organism>
<evidence type="ECO:0000256" key="1">
    <source>
        <dbReference type="SAM" id="SignalP"/>
    </source>
</evidence>
<sequence>MKFLGALTLSALFAVSFTSQAESSQPDVAACPGDFYSINMPGDAVQCQRFDDDMPASLVFHTPMENQQIIDWYKEAMPELDVVSQFNGRVVLAAQQNNIRVVISPDNDGSQIDLLVIDTLLARQ</sequence>
<reference evidence="2 3" key="1">
    <citation type="submission" date="2019-04" db="EMBL/GenBank/DDBJ databases">
        <title>Salinimonas iocasae sp. nov., a halophilic bacterium isolated from the outer tube casing of tubeworms in Okinawa Trough.</title>
        <authorList>
            <person name="Zhang H."/>
            <person name="Wang H."/>
            <person name="Li C."/>
        </authorList>
    </citation>
    <scope>NUCLEOTIDE SEQUENCE [LARGE SCALE GENOMIC DNA]</scope>
    <source>
        <strain evidence="2 3">KX18D6</strain>
    </source>
</reference>
<gene>
    <name evidence="2" type="ORF">FBQ74_04060</name>
</gene>
<dbReference type="OrthoDB" id="6387844at2"/>
<evidence type="ECO:0000313" key="2">
    <source>
        <dbReference type="EMBL" id="QCZ92698.1"/>
    </source>
</evidence>
<feature type="chain" id="PRO_5023072526" evidence="1">
    <location>
        <begin position="22"/>
        <end position="124"/>
    </location>
</feature>
<dbReference type="RefSeq" id="WP_139755447.1">
    <property type="nucleotide sequence ID" value="NZ_CP039852.1"/>
</dbReference>
<dbReference type="EMBL" id="CP039852">
    <property type="protein sequence ID" value="QCZ92698.1"/>
    <property type="molecule type" value="Genomic_DNA"/>
</dbReference>
<proteinExistence type="predicted"/>
<keyword evidence="1" id="KW-0732">Signal</keyword>
<accession>A0A5B7YB18</accession>
<protein>
    <submittedName>
        <fullName evidence="2">Uncharacterized protein</fullName>
    </submittedName>
</protein>
<keyword evidence="3" id="KW-1185">Reference proteome</keyword>
<feature type="signal peptide" evidence="1">
    <location>
        <begin position="1"/>
        <end position="21"/>
    </location>
</feature>
<name>A0A5B7YB18_9ALTE</name>
<dbReference type="Proteomes" id="UP000304912">
    <property type="component" value="Chromosome"/>
</dbReference>
<dbReference type="KEGG" id="salk:FBQ74_04060"/>